<dbReference type="InterPro" id="IPR002347">
    <property type="entry name" value="SDR_fam"/>
</dbReference>
<comment type="caution">
    <text evidence="3">The sequence shown here is derived from an EMBL/GenBank/DDBJ whole genome shotgun (WGS) entry which is preliminary data.</text>
</comment>
<dbReference type="PANTHER" id="PTHR43639:SF1">
    <property type="entry name" value="SHORT-CHAIN DEHYDROGENASE_REDUCTASE FAMILY PROTEIN"/>
    <property type="match status" value="1"/>
</dbReference>
<dbReference type="PRINTS" id="PR00081">
    <property type="entry name" value="GDHRDH"/>
</dbReference>
<dbReference type="Pfam" id="PF13561">
    <property type="entry name" value="adh_short_C2"/>
    <property type="match status" value="1"/>
</dbReference>
<comment type="similarity">
    <text evidence="1">Belongs to the short-chain dehydrogenases/reductases (SDR) family.</text>
</comment>
<dbReference type="PRINTS" id="PR00080">
    <property type="entry name" value="SDRFAMILY"/>
</dbReference>
<evidence type="ECO:0000256" key="2">
    <source>
        <dbReference type="ARBA" id="ARBA00023002"/>
    </source>
</evidence>
<gene>
    <name evidence="3" type="ORF">HFP15_28895</name>
</gene>
<organism evidence="3 4">
    <name type="scientific">Amycolatopsis acididurans</name>
    <dbReference type="NCBI Taxonomy" id="2724524"/>
    <lineage>
        <taxon>Bacteria</taxon>
        <taxon>Bacillati</taxon>
        <taxon>Actinomycetota</taxon>
        <taxon>Actinomycetes</taxon>
        <taxon>Pseudonocardiales</taxon>
        <taxon>Pseudonocardiaceae</taxon>
        <taxon>Amycolatopsis</taxon>
    </lineage>
</organism>
<dbReference type="Gene3D" id="3.40.50.720">
    <property type="entry name" value="NAD(P)-binding Rossmann-like Domain"/>
    <property type="match status" value="1"/>
</dbReference>
<keyword evidence="2" id="KW-0560">Oxidoreductase</keyword>
<dbReference type="SUPFAM" id="SSF51735">
    <property type="entry name" value="NAD(P)-binding Rossmann-fold domains"/>
    <property type="match status" value="1"/>
</dbReference>
<dbReference type="EMBL" id="JAAXLS010000028">
    <property type="protein sequence ID" value="NKQ56897.1"/>
    <property type="molecule type" value="Genomic_DNA"/>
</dbReference>
<evidence type="ECO:0000313" key="3">
    <source>
        <dbReference type="EMBL" id="NKQ56897.1"/>
    </source>
</evidence>
<evidence type="ECO:0000313" key="4">
    <source>
        <dbReference type="Proteomes" id="UP000715441"/>
    </source>
</evidence>
<dbReference type="CDD" id="cd05233">
    <property type="entry name" value="SDR_c"/>
    <property type="match status" value="1"/>
</dbReference>
<evidence type="ECO:0000256" key="1">
    <source>
        <dbReference type="ARBA" id="ARBA00006484"/>
    </source>
</evidence>
<dbReference type="InterPro" id="IPR020904">
    <property type="entry name" value="Sc_DH/Rdtase_CS"/>
</dbReference>
<dbReference type="InterPro" id="IPR036291">
    <property type="entry name" value="NAD(P)-bd_dom_sf"/>
</dbReference>
<protein>
    <submittedName>
        <fullName evidence="3">SDR family oxidoreductase</fullName>
    </submittedName>
</protein>
<reference evidence="3 4" key="1">
    <citation type="submission" date="2020-04" db="EMBL/GenBank/DDBJ databases">
        <title>Novel species.</title>
        <authorList>
            <person name="Teo W.F.A."/>
            <person name="Lipun K."/>
            <person name="Srisuk N."/>
            <person name="Duangmal K."/>
        </authorList>
    </citation>
    <scope>NUCLEOTIDE SEQUENCE [LARGE SCALE GENOMIC DNA]</scope>
    <source>
        <strain evidence="3 4">K13G38</strain>
    </source>
</reference>
<accession>A0ABX1JAT2</accession>
<keyword evidence="4" id="KW-1185">Reference proteome</keyword>
<dbReference type="PROSITE" id="PS00061">
    <property type="entry name" value="ADH_SHORT"/>
    <property type="match status" value="1"/>
</dbReference>
<dbReference type="PANTHER" id="PTHR43639">
    <property type="entry name" value="OXIDOREDUCTASE, SHORT-CHAIN DEHYDROGENASE/REDUCTASE FAMILY (AFU_ORTHOLOGUE AFUA_5G02870)"/>
    <property type="match status" value="1"/>
</dbReference>
<proteinExistence type="inferred from homology"/>
<dbReference type="RefSeq" id="WP_168519920.1">
    <property type="nucleotide sequence ID" value="NZ_JAAXLS010000028.1"/>
</dbReference>
<dbReference type="Proteomes" id="UP000715441">
    <property type="component" value="Unassembled WGS sequence"/>
</dbReference>
<sequence>MSGAVVTGAGGALGRATAIRLAQDGHKVTALDVDETSLAETAELSGAHPVVVDLRDADALTAAIEAVEDLAILVNNAAIYPSRPFLDVPLAEYEDVIAVNQRAYWVAAQAAARRMTGGGGAIVNIASITMHGGWADLAAYVSTKGAAAAFTRALARELGPYEIRVNCVSPGAFPTAAETIHPDPEAYTTFVMDRQALKRRGTPAELAAVVAFLAGPGASFVTGQTIEVNGGWVMA</sequence>
<name>A0ABX1JAT2_9PSEU</name>